<reference evidence="2" key="1">
    <citation type="journal article" date="2014" name="Front. Microbiol.">
        <title>High frequency of phylogenetically diverse reductive dehalogenase-homologous genes in deep subseafloor sedimentary metagenomes.</title>
        <authorList>
            <person name="Kawai M."/>
            <person name="Futagami T."/>
            <person name="Toyoda A."/>
            <person name="Takaki Y."/>
            <person name="Nishi S."/>
            <person name="Hori S."/>
            <person name="Arai W."/>
            <person name="Tsubouchi T."/>
            <person name="Morono Y."/>
            <person name="Uchiyama I."/>
            <person name="Ito T."/>
            <person name="Fujiyama A."/>
            <person name="Inagaki F."/>
            <person name="Takami H."/>
        </authorList>
    </citation>
    <scope>NUCLEOTIDE SEQUENCE</scope>
    <source>
        <strain evidence="2">Expedition CK06-06</strain>
    </source>
</reference>
<evidence type="ECO:0000256" key="1">
    <source>
        <dbReference type="ARBA" id="ARBA00022649"/>
    </source>
</evidence>
<feature type="non-terminal residue" evidence="2">
    <location>
        <position position="1"/>
    </location>
</feature>
<evidence type="ECO:0000313" key="2">
    <source>
        <dbReference type="EMBL" id="GAI81124.1"/>
    </source>
</evidence>
<dbReference type="InterPro" id="IPR035093">
    <property type="entry name" value="RelE/ParE_toxin_dom_sf"/>
</dbReference>
<sequence length="44" mass="5236">SLSNEIKGLLKFRVGDWRVLYTLEDDTIVIQFVGHRSKIYKRIK</sequence>
<organism evidence="2">
    <name type="scientific">marine sediment metagenome</name>
    <dbReference type="NCBI Taxonomy" id="412755"/>
    <lineage>
        <taxon>unclassified sequences</taxon>
        <taxon>metagenomes</taxon>
        <taxon>ecological metagenomes</taxon>
    </lineage>
</organism>
<proteinExistence type="predicted"/>
<protein>
    <recommendedName>
        <fullName evidence="3">Type II toxin-antitoxin system mRNA interferase toxin, RelE/StbE family</fullName>
    </recommendedName>
</protein>
<dbReference type="InterPro" id="IPR007712">
    <property type="entry name" value="RelE/ParE_toxin"/>
</dbReference>
<dbReference type="SUPFAM" id="SSF143011">
    <property type="entry name" value="RelE-like"/>
    <property type="match status" value="1"/>
</dbReference>
<dbReference type="AlphaFoldDB" id="X1TM63"/>
<evidence type="ECO:0008006" key="3">
    <source>
        <dbReference type="Google" id="ProtNLM"/>
    </source>
</evidence>
<accession>X1TM63</accession>
<dbReference type="EMBL" id="BARW01014886">
    <property type="protein sequence ID" value="GAI81124.1"/>
    <property type="molecule type" value="Genomic_DNA"/>
</dbReference>
<dbReference type="Pfam" id="PF05016">
    <property type="entry name" value="ParE_toxin"/>
    <property type="match status" value="1"/>
</dbReference>
<keyword evidence="1" id="KW-1277">Toxin-antitoxin system</keyword>
<comment type="caution">
    <text evidence="2">The sequence shown here is derived from an EMBL/GenBank/DDBJ whole genome shotgun (WGS) entry which is preliminary data.</text>
</comment>
<name>X1TM63_9ZZZZ</name>
<gene>
    <name evidence="2" type="ORF">S12H4_26266</name>
</gene>
<dbReference type="Gene3D" id="3.30.2310.20">
    <property type="entry name" value="RelE-like"/>
    <property type="match status" value="1"/>
</dbReference>